<gene>
    <name evidence="4" type="primary">ssb_1</name>
    <name evidence="4" type="ORF">GCM10023231_26700</name>
</gene>
<dbReference type="RefSeq" id="WP_345232295.1">
    <property type="nucleotide sequence ID" value="NZ_BAABIQ010000038.1"/>
</dbReference>
<evidence type="ECO:0000313" key="5">
    <source>
        <dbReference type="Proteomes" id="UP001501411"/>
    </source>
</evidence>
<evidence type="ECO:0000313" key="4">
    <source>
        <dbReference type="EMBL" id="GAA4796867.1"/>
    </source>
</evidence>
<comment type="subunit">
    <text evidence="2">Homotetramer.</text>
</comment>
<dbReference type="PIRSF" id="PIRSF002070">
    <property type="entry name" value="SSB"/>
    <property type="match status" value="1"/>
</dbReference>
<dbReference type="InterPro" id="IPR012340">
    <property type="entry name" value="NA-bd_OB-fold"/>
</dbReference>
<dbReference type="Proteomes" id="UP001501411">
    <property type="component" value="Unassembled WGS sequence"/>
</dbReference>
<keyword evidence="5" id="KW-1185">Reference proteome</keyword>
<dbReference type="NCBIfam" id="TIGR00621">
    <property type="entry name" value="ssb"/>
    <property type="match status" value="1"/>
</dbReference>
<accession>A0ABP9BNN6</accession>
<reference evidence="5" key="1">
    <citation type="journal article" date="2019" name="Int. J. Syst. Evol. Microbiol.">
        <title>The Global Catalogue of Microorganisms (GCM) 10K type strain sequencing project: providing services to taxonomists for standard genome sequencing and annotation.</title>
        <authorList>
            <consortium name="The Broad Institute Genomics Platform"/>
            <consortium name="The Broad Institute Genome Sequencing Center for Infectious Disease"/>
            <person name="Wu L."/>
            <person name="Ma J."/>
        </authorList>
    </citation>
    <scope>NUCLEOTIDE SEQUENCE [LARGE SCALE GENOMIC DNA]</scope>
    <source>
        <strain evidence="5">JCM 18200</strain>
    </source>
</reference>
<dbReference type="SUPFAM" id="SSF50249">
    <property type="entry name" value="Nucleic acid-binding proteins"/>
    <property type="match status" value="1"/>
</dbReference>
<dbReference type="HAMAP" id="MF_00984">
    <property type="entry name" value="SSB"/>
    <property type="match status" value="1"/>
</dbReference>
<dbReference type="Gene3D" id="2.40.50.140">
    <property type="entry name" value="Nucleic acid-binding proteins"/>
    <property type="match status" value="1"/>
</dbReference>
<dbReference type="CDD" id="cd04496">
    <property type="entry name" value="SSB_OBF"/>
    <property type="match status" value="1"/>
</dbReference>
<sequence>MSTLKNSVRLTGFLGSKPAIKKFGDNKSLARVSIAVNERYKTHKGEWLTDTQWHHLVFWGKHAAFAEKTLDKGSEISIEGKLINRSFQDKEGKTRYVTEIVVNEIQALNVNRNVQAS</sequence>
<evidence type="ECO:0000256" key="1">
    <source>
        <dbReference type="ARBA" id="ARBA00023125"/>
    </source>
</evidence>
<dbReference type="PANTHER" id="PTHR10302">
    <property type="entry name" value="SINGLE-STRANDED DNA-BINDING PROTEIN"/>
    <property type="match status" value="1"/>
</dbReference>
<dbReference type="PROSITE" id="PS50935">
    <property type="entry name" value="SSB"/>
    <property type="match status" value="1"/>
</dbReference>
<dbReference type="PANTHER" id="PTHR10302:SF0">
    <property type="entry name" value="SINGLE-STRANDED DNA-BINDING PROTEIN, MITOCHONDRIAL"/>
    <property type="match status" value="1"/>
</dbReference>
<evidence type="ECO:0000256" key="2">
    <source>
        <dbReference type="HAMAP-Rule" id="MF_00984"/>
    </source>
</evidence>
<comment type="caution">
    <text evidence="2">Lacks conserved residue(s) required for the propagation of feature annotation.</text>
</comment>
<dbReference type="Pfam" id="PF00436">
    <property type="entry name" value="SSB"/>
    <property type="match status" value="1"/>
</dbReference>
<keyword evidence="1 2" id="KW-0238">DNA-binding</keyword>
<dbReference type="EMBL" id="BAABIQ010000038">
    <property type="protein sequence ID" value="GAA4796867.1"/>
    <property type="molecule type" value="Genomic_DNA"/>
</dbReference>
<proteinExistence type="inferred from homology"/>
<evidence type="ECO:0000256" key="3">
    <source>
        <dbReference type="PIRNR" id="PIRNR002070"/>
    </source>
</evidence>
<dbReference type="InterPro" id="IPR000424">
    <property type="entry name" value="Primosome_PriB/ssb"/>
</dbReference>
<organism evidence="4 5">
    <name type="scientific">Olivibacter ginsenosidimutans</name>
    <dbReference type="NCBI Taxonomy" id="1176537"/>
    <lineage>
        <taxon>Bacteria</taxon>
        <taxon>Pseudomonadati</taxon>
        <taxon>Bacteroidota</taxon>
        <taxon>Sphingobacteriia</taxon>
        <taxon>Sphingobacteriales</taxon>
        <taxon>Sphingobacteriaceae</taxon>
        <taxon>Olivibacter</taxon>
    </lineage>
</organism>
<protein>
    <recommendedName>
        <fullName evidence="2 3">Single-stranded DNA-binding protein</fullName>
        <shortName evidence="2">SSB</shortName>
    </recommendedName>
</protein>
<dbReference type="GO" id="GO:0003677">
    <property type="term" value="F:DNA binding"/>
    <property type="evidence" value="ECO:0007669"/>
    <property type="project" value="UniProtKB-KW"/>
</dbReference>
<dbReference type="InterPro" id="IPR011344">
    <property type="entry name" value="ssDNA-bd"/>
</dbReference>
<comment type="caution">
    <text evidence="4">The sequence shown here is derived from an EMBL/GenBank/DDBJ whole genome shotgun (WGS) entry which is preliminary data.</text>
</comment>
<name>A0ABP9BNN6_9SPHI</name>